<dbReference type="PANTHER" id="PTHR10927:SF2">
    <property type="entry name" value="RESTRICTION OF TELOMERE CAPPING PROTEIN 3"/>
    <property type="match status" value="1"/>
</dbReference>
<dbReference type="SUPFAM" id="SSF89895">
    <property type="entry name" value="FYSH domain"/>
    <property type="match status" value="1"/>
</dbReference>
<dbReference type="InterPro" id="IPR039100">
    <property type="entry name" value="Sdo1/SBDS-like"/>
</dbReference>
<dbReference type="AlphaFoldDB" id="A0A177EHU8"/>
<reference evidence="2 3" key="1">
    <citation type="submission" date="2016-02" db="EMBL/GenBank/DDBJ databases">
        <title>Discovery of a natural microsporidian pathogen with a broad tissue tropism in Caenorhabditis elegans.</title>
        <authorList>
            <person name="Luallen R.J."/>
            <person name="Reinke A.W."/>
            <person name="Tong L."/>
            <person name="Botts M.R."/>
            <person name="Felix M.-A."/>
            <person name="Troemel E.R."/>
        </authorList>
    </citation>
    <scope>NUCLEOTIDE SEQUENCE [LARGE SCALE GENOMIC DNA]</scope>
    <source>
        <strain evidence="2 3">JUm2807</strain>
    </source>
</reference>
<name>A0A177EHU8_9MICR</name>
<dbReference type="VEuPathDB" id="MicrosporidiaDB:NEDG_00029"/>
<organism evidence="2 3">
    <name type="scientific">Nematocida displodere</name>
    <dbReference type="NCBI Taxonomy" id="1805483"/>
    <lineage>
        <taxon>Eukaryota</taxon>
        <taxon>Fungi</taxon>
        <taxon>Fungi incertae sedis</taxon>
        <taxon>Microsporidia</taxon>
        <taxon>Nematocida</taxon>
    </lineage>
</organism>
<dbReference type="EMBL" id="LTDL01000014">
    <property type="protein sequence ID" value="OAG31554.1"/>
    <property type="molecule type" value="Genomic_DNA"/>
</dbReference>
<evidence type="ECO:0000313" key="3">
    <source>
        <dbReference type="Proteomes" id="UP000185944"/>
    </source>
</evidence>
<protein>
    <submittedName>
        <fullName evidence="2">Ribosome maturation protein SDO1</fullName>
    </submittedName>
</protein>
<sequence length="231" mass="26255">MVFAPETKKMDNVTVLTYKGKSKTYEIAAIPNKLYEYKRNRSLSVDAVVQSRSIFSDLSRGELAKREDLEKEFGESREEAIRKILDKGVKKRDKAAREYEQENLRKAVKEGVLKRLRTGTGQKLTPEQAEELFKLAQYAPSTKPAKAQVSDLAKKAVRLGYQRKVIRMKVQTEGALWPEAGVPAEGSFFTFLTPTLIEATDDLYGHIHRIAEENQIILEDLPEPEDLPEDI</sequence>
<proteinExistence type="predicted"/>
<dbReference type="OrthoDB" id="10253092at2759"/>
<dbReference type="InterPro" id="IPR019783">
    <property type="entry name" value="SDO1/SBDS_N"/>
</dbReference>
<accession>A0A177EHU8</accession>
<dbReference type="PANTHER" id="PTHR10927">
    <property type="entry name" value="RIBOSOME MATURATION PROTEIN SBDS"/>
    <property type="match status" value="1"/>
</dbReference>
<dbReference type="Pfam" id="PF01172">
    <property type="entry name" value="SBDS_N"/>
    <property type="match status" value="1"/>
</dbReference>
<gene>
    <name evidence="2" type="ORF">NEDG_00029</name>
</gene>
<dbReference type="GeneID" id="93646379"/>
<comment type="caution">
    <text evidence="2">The sequence shown here is derived from an EMBL/GenBank/DDBJ whole genome shotgun (WGS) entry which is preliminary data.</text>
</comment>
<dbReference type="InterPro" id="IPR036786">
    <property type="entry name" value="Ribosome_mat_SBDS_N_sf"/>
</dbReference>
<dbReference type="Proteomes" id="UP000185944">
    <property type="component" value="Unassembled WGS sequence"/>
</dbReference>
<dbReference type="STRING" id="1805483.A0A177EHU8"/>
<dbReference type="RefSeq" id="XP_067545155.1">
    <property type="nucleotide sequence ID" value="XM_067687447.1"/>
</dbReference>
<keyword evidence="3" id="KW-1185">Reference proteome</keyword>
<feature type="domain" description="Ribosome maturation protein SDO1/SBDS N-terminal" evidence="1">
    <location>
        <begin position="12"/>
        <end position="93"/>
    </location>
</feature>
<evidence type="ECO:0000259" key="1">
    <source>
        <dbReference type="Pfam" id="PF01172"/>
    </source>
</evidence>
<dbReference type="Gene3D" id="3.30.1250.10">
    <property type="entry name" value="Ribosome maturation protein SBDS, N-terminal domain"/>
    <property type="match status" value="1"/>
</dbReference>
<evidence type="ECO:0000313" key="2">
    <source>
        <dbReference type="EMBL" id="OAG31554.1"/>
    </source>
</evidence>